<feature type="compositionally biased region" description="Basic and acidic residues" evidence="1">
    <location>
        <begin position="1"/>
        <end position="13"/>
    </location>
</feature>
<feature type="compositionally biased region" description="Polar residues" evidence="1">
    <location>
        <begin position="655"/>
        <end position="664"/>
    </location>
</feature>
<evidence type="ECO:0008006" key="4">
    <source>
        <dbReference type="Google" id="ProtNLM"/>
    </source>
</evidence>
<gene>
    <name evidence="2" type="ORF">M421DRAFT_89276</name>
</gene>
<evidence type="ECO:0000313" key="2">
    <source>
        <dbReference type="EMBL" id="KAF1932968.1"/>
    </source>
</evidence>
<dbReference type="PANTHER" id="PTHR37540">
    <property type="entry name" value="TRANSCRIPTION FACTOR (ACR-2), PUTATIVE-RELATED-RELATED"/>
    <property type="match status" value="1"/>
</dbReference>
<protein>
    <recommendedName>
        <fullName evidence="4">Transcription factor domain-containing protein</fullName>
    </recommendedName>
</protein>
<dbReference type="RefSeq" id="XP_033453216.1">
    <property type="nucleotide sequence ID" value="XM_033597752.1"/>
</dbReference>
<name>A0A6A5S105_9PLEO</name>
<dbReference type="AlphaFoldDB" id="A0A6A5S105"/>
<dbReference type="Proteomes" id="UP000800082">
    <property type="component" value="Unassembled WGS sequence"/>
</dbReference>
<dbReference type="PANTHER" id="PTHR37540:SF5">
    <property type="entry name" value="TRANSCRIPTION FACTOR DOMAIN-CONTAINING PROTEIN"/>
    <property type="match status" value="1"/>
</dbReference>
<evidence type="ECO:0000313" key="3">
    <source>
        <dbReference type="Proteomes" id="UP000800082"/>
    </source>
</evidence>
<dbReference type="GeneID" id="54355419"/>
<dbReference type="EMBL" id="ML978958">
    <property type="protein sequence ID" value="KAF1932968.1"/>
    <property type="molecule type" value="Genomic_DNA"/>
</dbReference>
<feature type="compositionally biased region" description="Basic and acidic residues" evidence="1">
    <location>
        <begin position="641"/>
        <end position="654"/>
    </location>
</feature>
<dbReference type="OrthoDB" id="5386330at2759"/>
<proteinExistence type="predicted"/>
<reference evidence="2" key="1">
    <citation type="journal article" date="2020" name="Stud. Mycol.">
        <title>101 Dothideomycetes genomes: a test case for predicting lifestyles and emergence of pathogens.</title>
        <authorList>
            <person name="Haridas S."/>
            <person name="Albert R."/>
            <person name="Binder M."/>
            <person name="Bloem J."/>
            <person name="Labutti K."/>
            <person name="Salamov A."/>
            <person name="Andreopoulos B."/>
            <person name="Baker S."/>
            <person name="Barry K."/>
            <person name="Bills G."/>
            <person name="Bluhm B."/>
            <person name="Cannon C."/>
            <person name="Castanera R."/>
            <person name="Culley D."/>
            <person name="Daum C."/>
            <person name="Ezra D."/>
            <person name="Gonzalez J."/>
            <person name="Henrissat B."/>
            <person name="Kuo A."/>
            <person name="Liang C."/>
            <person name="Lipzen A."/>
            <person name="Lutzoni F."/>
            <person name="Magnuson J."/>
            <person name="Mondo S."/>
            <person name="Nolan M."/>
            <person name="Ohm R."/>
            <person name="Pangilinan J."/>
            <person name="Park H.-J."/>
            <person name="Ramirez L."/>
            <person name="Alfaro M."/>
            <person name="Sun H."/>
            <person name="Tritt A."/>
            <person name="Yoshinaga Y."/>
            <person name="Zwiers L.-H."/>
            <person name="Turgeon B."/>
            <person name="Goodwin S."/>
            <person name="Spatafora J."/>
            <person name="Crous P."/>
            <person name="Grigoriev I."/>
        </authorList>
    </citation>
    <scope>NUCLEOTIDE SEQUENCE</scope>
    <source>
        <strain evidence="2">CBS 183.55</strain>
    </source>
</reference>
<organism evidence="2 3">
    <name type="scientific">Didymella exigua CBS 183.55</name>
    <dbReference type="NCBI Taxonomy" id="1150837"/>
    <lineage>
        <taxon>Eukaryota</taxon>
        <taxon>Fungi</taxon>
        <taxon>Dikarya</taxon>
        <taxon>Ascomycota</taxon>
        <taxon>Pezizomycotina</taxon>
        <taxon>Dothideomycetes</taxon>
        <taxon>Pleosporomycetidae</taxon>
        <taxon>Pleosporales</taxon>
        <taxon>Pleosporineae</taxon>
        <taxon>Didymellaceae</taxon>
        <taxon>Didymella</taxon>
    </lineage>
</organism>
<feature type="compositionally biased region" description="Basic residues" evidence="1">
    <location>
        <begin position="17"/>
        <end position="26"/>
    </location>
</feature>
<evidence type="ECO:0000256" key="1">
    <source>
        <dbReference type="SAM" id="MobiDB-lite"/>
    </source>
</evidence>
<feature type="region of interest" description="Disordered" evidence="1">
    <location>
        <begin position="1"/>
        <end position="78"/>
    </location>
</feature>
<accession>A0A6A5S105</accession>
<sequence>MVAQNRHEGDDNSGRSAPKRQTRRPTRFMFIDSSNGGVNAKPDRTVRSFVMKSARNRKTWSTRPRSPKEEDLVDAQSPEQLSDCTAVRYEPACSGDFWALQDIRKDSLWDSQAPASPASSRNGSILSSYGGNYTCEIPSSSYISSLMAAEYNHAAHAFDVPLEQRACLTQRPDSSLRSQSPFDCLSVHLDPYAQQLLHQFVEGSAPRLIPIDLHRFSSVAATDWIARCIQSRNGAPYIYAALTASARSAGLNSEAYKWRAITEVNKLLSNPTTSIDDTTIATVLILLAMEESDLADPRRQGNDRECSLSANNAHLNGLKTMIRQRGGLTSLNSNRCLQVFILMHSTAQCITTFRRPYAMLLGPTGKIEDYAAMSHLDSHHLAISIPFQRLYSDGVLLNIIRSVNLFILDLADWYKTGQNSCPLDPFELQKHACLLTYRLFEWYQTGEEFELGGKIGRTPLDQSICLAHLIFLVMATEPLARSIGSRLAKIVLKLRQALQRVPLLHWAAAPEAFIWTLTVGALAAKDLRQISNVQPSELAFYVQYSQLAFPSEDHNRLASSQGILQQVRQCPWIPSIFDARSRRLWVQMGLCMSETEDVYESSSEEDGLPVDDEHALGQSTTARFFPAMKSGSKKSSPRWMAESERKRNGSRVESRFSSCASSYL</sequence>
<keyword evidence="3" id="KW-1185">Reference proteome</keyword>
<feature type="region of interest" description="Disordered" evidence="1">
    <location>
        <begin position="619"/>
        <end position="664"/>
    </location>
</feature>